<keyword evidence="2" id="KW-0808">Transferase</keyword>
<reference evidence="2 3" key="1">
    <citation type="submission" date="2019-03" db="EMBL/GenBank/DDBJ databases">
        <title>Genomic Encyclopedia of Archaeal and Bacterial Type Strains, Phase II (KMG-II): from individual species to whole genera.</title>
        <authorList>
            <person name="Goeker M."/>
        </authorList>
    </citation>
    <scope>NUCLEOTIDE SEQUENCE [LARGE SCALE GENOMIC DNA]</scope>
    <source>
        <strain evidence="2 3">DSM 28135</strain>
    </source>
</reference>
<dbReference type="SUPFAM" id="SSF53448">
    <property type="entry name" value="Nucleotide-diphospho-sugar transferases"/>
    <property type="match status" value="1"/>
</dbReference>
<sequence length="364" mass="40897">MKLSVVILNYNVRYFLELCLKSVEVAITDLDAEIIVVDNNSSDNSCVMVQQLFPRVKLIQNSQNLGFSKANNLGVAQAKGQYICILNPDTVVAEDTFINCLNYAKNQSYLGIIGCQLIDGRGKFLPESKRHVPTPLVALKKIIGFSNSYYANHLSASEIGKVDVLVGAFMLLKKEVYDAVGGFDEAYFMYGEDIDLSYKVLKAGYCNYYYGESSIIHFKGESTLKNRLYAKRFYGAMQIFYNKHFKSHALLNAIVWLGIKLSIRNRKSPKAVRFQVGEHIIVSKNAVFNMPMPFKYTVVNQLNDAATHSQIIFDESTLSYKDIISAMSTSDQKKSFTFRILSSSAQFIIGSDSSQQRGDVLQLN</sequence>
<dbReference type="Pfam" id="PF00535">
    <property type="entry name" value="Glycos_transf_2"/>
    <property type="match status" value="1"/>
</dbReference>
<dbReference type="CDD" id="cd04186">
    <property type="entry name" value="GT_2_like_c"/>
    <property type="match status" value="1"/>
</dbReference>
<gene>
    <name evidence="2" type="ORF">BXY82_1422</name>
</gene>
<evidence type="ECO:0000259" key="1">
    <source>
        <dbReference type="Pfam" id="PF00535"/>
    </source>
</evidence>
<organism evidence="2 3">
    <name type="scientific">Gelidibacter sediminis</name>
    <dbReference type="NCBI Taxonomy" id="1608710"/>
    <lineage>
        <taxon>Bacteria</taxon>
        <taxon>Pseudomonadati</taxon>
        <taxon>Bacteroidota</taxon>
        <taxon>Flavobacteriia</taxon>
        <taxon>Flavobacteriales</taxon>
        <taxon>Flavobacteriaceae</taxon>
        <taxon>Gelidibacter</taxon>
    </lineage>
</organism>
<dbReference type="PANTHER" id="PTHR43179:SF7">
    <property type="entry name" value="RHAMNOSYLTRANSFERASE WBBL"/>
    <property type="match status" value="1"/>
</dbReference>
<evidence type="ECO:0000313" key="3">
    <source>
        <dbReference type="Proteomes" id="UP000294689"/>
    </source>
</evidence>
<proteinExistence type="predicted"/>
<evidence type="ECO:0000313" key="2">
    <source>
        <dbReference type="EMBL" id="TDU39398.1"/>
    </source>
</evidence>
<feature type="domain" description="Glycosyltransferase 2-like" evidence="1">
    <location>
        <begin position="4"/>
        <end position="179"/>
    </location>
</feature>
<dbReference type="Gene3D" id="3.90.550.10">
    <property type="entry name" value="Spore Coat Polysaccharide Biosynthesis Protein SpsA, Chain A"/>
    <property type="match status" value="1"/>
</dbReference>
<dbReference type="RefSeq" id="WP_133757482.1">
    <property type="nucleotide sequence ID" value="NZ_SOBW01000008.1"/>
</dbReference>
<comment type="caution">
    <text evidence="2">The sequence shown here is derived from an EMBL/GenBank/DDBJ whole genome shotgun (WGS) entry which is preliminary data.</text>
</comment>
<dbReference type="PANTHER" id="PTHR43179">
    <property type="entry name" value="RHAMNOSYLTRANSFERASE WBBL"/>
    <property type="match status" value="1"/>
</dbReference>
<name>A0A4R7PWV7_9FLAO</name>
<dbReference type="EMBL" id="SOBW01000008">
    <property type="protein sequence ID" value="TDU39398.1"/>
    <property type="molecule type" value="Genomic_DNA"/>
</dbReference>
<dbReference type="InterPro" id="IPR001173">
    <property type="entry name" value="Glyco_trans_2-like"/>
</dbReference>
<dbReference type="GO" id="GO:0016740">
    <property type="term" value="F:transferase activity"/>
    <property type="evidence" value="ECO:0007669"/>
    <property type="project" value="UniProtKB-KW"/>
</dbReference>
<accession>A0A4R7PWV7</accession>
<dbReference type="InterPro" id="IPR029044">
    <property type="entry name" value="Nucleotide-diphossugar_trans"/>
</dbReference>
<protein>
    <submittedName>
        <fullName evidence="2">GT2 family glycosyltransferase</fullName>
    </submittedName>
</protein>
<dbReference type="AlphaFoldDB" id="A0A4R7PWV7"/>
<dbReference type="OrthoDB" id="9771846at2"/>
<dbReference type="Proteomes" id="UP000294689">
    <property type="component" value="Unassembled WGS sequence"/>
</dbReference>
<keyword evidence="3" id="KW-1185">Reference proteome</keyword>